<sequence>MYINEAIENQEASTFFKTIKPYQTFSICALVTILCLAFFEYHTSIAEEKETLSIISNPKIDDIYFLDFRLLSDKLRPTEKYRLAKVVDITGDIITLVYGDFYYQRQNAAINSIKYSQLSYKDYFQSKRYDLHLDVIKSMRNTQAIYLAKRPVRGKLFNRLVGPEKHEQPSSYLTYGKKENISGEAFLNEKFSETNLESAFELFQASSNLGYAKGQVNLAEMYINGQYVKKDFEQALYWLKQASLQSYKPAILKYGIICKQVELCNIVDFYQELTAAGVNIKVRKLDFELSK</sequence>
<dbReference type="Proteomes" id="UP001139646">
    <property type="component" value="Unassembled WGS sequence"/>
</dbReference>
<gene>
    <name evidence="1" type="ORF">L3081_13675</name>
</gene>
<evidence type="ECO:0000313" key="2">
    <source>
        <dbReference type="Proteomes" id="UP001139646"/>
    </source>
</evidence>
<dbReference type="SMART" id="SM00671">
    <property type="entry name" value="SEL1"/>
    <property type="match status" value="2"/>
</dbReference>
<reference evidence="1" key="1">
    <citation type="submission" date="2022-01" db="EMBL/GenBank/DDBJ databases">
        <title>Colwellia maritima, isolated from seawater.</title>
        <authorList>
            <person name="Kristyanto S."/>
            <person name="Jung J."/>
            <person name="Jeon C.O."/>
        </authorList>
    </citation>
    <scope>NUCLEOTIDE SEQUENCE</scope>
    <source>
        <strain evidence="1">MSW7</strain>
    </source>
</reference>
<keyword evidence="2" id="KW-1185">Reference proteome</keyword>
<name>A0ABS9X1W6_9GAMM</name>
<evidence type="ECO:0000313" key="1">
    <source>
        <dbReference type="EMBL" id="MCI2284242.1"/>
    </source>
</evidence>
<comment type="caution">
    <text evidence="1">The sequence shown here is derived from an EMBL/GenBank/DDBJ whole genome shotgun (WGS) entry which is preliminary data.</text>
</comment>
<dbReference type="Pfam" id="PF08238">
    <property type="entry name" value="Sel1"/>
    <property type="match status" value="2"/>
</dbReference>
<dbReference type="RefSeq" id="WP_242286690.1">
    <property type="nucleotide sequence ID" value="NZ_JAKKSL010000002.1"/>
</dbReference>
<protein>
    <submittedName>
        <fullName evidence="1">Sel1 repeat family protein</fullName>
    </submittedName>
</protein>
<organism evidence="1 2">
    <name type="scientific">Colwellia maritima</name>
    <dbReference type="NCBI Taxonomy" id="2912588"/>
    <lineage>
        <taxon>Bacteria</taxon>
        <taxon>Pseudomonadati</taxon>
        <taxon>Pseudomonadota</taxon>
        <taxon>Gammaproteobacteria</taxon>
        <taxon>Alteromonadales</taxon>
        <taxon>Colwelliaceae</taxon>
        <taxon>Colwellia</taxon>
    </lineage>
</organism>
<dbReference type="EMBL" id="JAKKSL010000002">
    <property type="protein sequence ID" value="MCI2284242.1"/>
    <property type="molecule type" value="Genomic_DNA"/>
</dbReference>
<proteinExistence type="predicted"/>
<dbReference type="InterPro" id="IPR006597">
    <property type="entry name" value="Sel1-like"/>
</dbReference>
<dbReference type="Gene3D" id="1.25.40.10">
    <property type="entry name" value="Tetratricopeptide repeat domain"/>
    <property type="match status" value="1"/>
</dbReference>
<accession>A0ABS9X1W6</accession>
<dbReference type="InterPro" id="IPR011990">
    <property type="entry name" value="TPR-like_helical_dom_sf"/>
</dbReference>
<dbReference type="SUPFAM" id="SSF81901">
    <property type="entry name" value="HCP-like"/>
    <property type="match status" value="1"/>
</dbReference>